<dbReference type="CDD" id="cd04496">
    <property type="entry name" value="SSB_OBF"/>
    <property type="match status" value="1"/>
</dbReference>
<evidence type="ECO:0000313" key="4">
    <source>
        <dbReference type="EMBL" id="MCW3806571.1"/>
    </source>
</evidence>
<evidence type="ECO:0000256" key="2">
    <source>
        <dbReference type="PIRNR" id="PIRNR002070"/>
    </source>
</evidence>
<dbReference type="NCBIfam" id="TIGR00621">
    <property type="entry name" value="ssb"/>
    <property type="match status" value="1"/>
</dbReference>
<dbReference type="GO" id="GO:0006260">
    <property type="term" value="P:DNA replication"/>
    <property type="evidence" value="ECO:0007669"/>
    <property type="project" value="InterPro"/>
</dbReference>
<gene>
    <name evidence="4" type="ORF">OM074_13125</name>
</gene>
<dbReference type="GO" id="GO:0003697">
    <property type="term" value="F:single-stranded DNA binding"/>
    <property type="evidence" value="ECO:0007669"/>
    <property type="project" value="InterPro"/>
</dbReference>
<comment type="caution">
    <text evidence="4">The sequence shown here is derived from an EMBL/GenBank/DDBJ whole genome shotgun (WGS) entry which is preliminary data.</text>
</comment>
<dbReference type="EMBL" id="JAPDPI010000026">
    <property type="protein sequence ID" value="MCW3806571.1"/>
    <property type="molecule type" value="Genomic_DNA"/>
</dbReference>
<protein>
    <recommendedName>
        <fullName evidence="2 3">Single-stranded DNA-binding protein</fullName>
    </recommendedName>
</protein>
<dbReference type="PROSITE" id="PS50935">
    <property type="entry name" value="SSB"/>
    <property type="match status" value="1"/>
</dbReference>
<evidence type="ECO:0000256" key="1">
    <source>
        <dbReference type="ARBA" id="ARBA00023125"/>
    </source>
</evidence>
<proteinExistence type="predicted"/>
<evidence type="ECO:0000313" key="5">
    <source>
        <dbReference type="Proteomes" id="UP001207408"/>
    </source>
</evidence>
<sequence length="106" mass="12007">MFKLMVSGNLGSDATIKEVGNNKVINFDVAVSRTYKNSKGEKVEKTEWVRADIWRSKESDTKFVDYLKKGKKVLVEGEPYSSGYQTKTGDVQSALCVRVKDFEFLN</sequence>
<organism evidence="4 5">
    <name type="scientific">Plebeiibacterium marinum</name>
    <dbReference type="NCBI Taxonomy" id="2992111"/>
    <lineage>
        <taxon>Bacteria</taxon>
        <taxon>Pseudomonadati</taxon>
        <taxon>Bacteroidota</taxon>
        <taxon>Bacteroidia</taxon>
        <taxon>Marinilabiliales</taxon>
        <taxon>Marinilabiliaceae</taxon>
        <taxon>Plebeiibacterium</taxon>
    </lineage>
</organism>
<dbReference type="Proteomes" id="UP001207408">
    <property type="component" value="Unassembled WGS sequence"/>
</dbReference>
<keyword evidence="1 2" id="KW-0238">DNA-binding</keyword>
<dbReference type="InterPro" id="IPR011344">
    <property type="entry name" value="ssDNA-bd"/>
</dbReference>
<dbReference type="SUPFAM" id="SSF50249">
    <property type="entry name" value="Nucleic acid-binding proteins"/>
    <property type="match status" value="1"/>
</dbReference>
<accession>A0AAE3MFF5</accession>
<dbReference type="Pfam" id="PF00436">
    <property type="entry name" value="SSB"/>
    <property type="match status" value="1"/>
</dbReference>
<dbReference type="PIRSF" id="PIRSF002070">
    <property type="entry name" value="SSB"/>
    <property type="match status" value="1"/>
</dbReference>
<reference evidence="4" key="1">
    <citation type="submission" date="2022-10" db="EMBL/GenBank/DDBJ databases">
        <authorList>
            <person name="Yu W.X."/>
        </authorList>
    </citation>
    <scope>NUCLEOTIDE SEQUENCE</scope>
    <source>
        <strain evidence="4">D04</strain>
    </source>
</reference>
<evidence type="ECO:0000256" key="3">
    <source>
        <dbReference type="RuleBase" id="RU000524"/>
    </source>
</evidence>
<dbReference type="RefSeq" id="WP_301200131.1">
    <property type="nucleotide sequence ID" value="NZ_JAPDPI010000026.1"/>
</dbReference>
<name>A0AAE3MFF5_9BACT</name>
<keyword evidence="5" id="KW-1185">Reference proteome</keyword>
<dbReference type="Gene3D" id="2.40.50.140">
    <property type="entry name" value="Nucleic acid-binding proteins"/>
    <property type="match status" value="1"/>
</dbReference>
<dbReference type="InterPro" id="IPR012340">
    <property type="entry name" value="NA-bd_OB-fold"/>
</dbReference>
<dbReference type="InterPro" id="IPR000424">
    <property type="entry name" value="Primosome_PriB/ssb"/>
</dbReference>
<dbReference type="AlphaFoldDB" id="A0AAE3MFF5"/>